<dbReference type="Gene3D" id="3.40.1050.10">
    <property type="entry name" value="Carbonic anhydrase"/>
    <property type="match status" value="1"/>
</dbReference>
<protein>
    <submittedName>
        <fullName evidence="5">Carbonic anhydrase</fullName>
    </submittedName>
</protein>
<evidence type="ECO:0000256" key="3">
    <source>
        <dbReference type="ARBA" id="ARBA00022833"/>
    </source>
</evidence>
<dbReference type="CDD" id="cd03379">
    <property type="entry name" value="beta_CA_cladeD"/>
    <property type="match status" value="1"/>
</dbReference>
<gene>
    <name evidence="5" type="ORF">SAMN05216241_101166</name>
</gene>
<feature type="binding site" evidence="4">
    <location>
        <position position="38"/>
    </location>
    <ligand>
        <name>Zn(2+)</name>
        <dbReference type="ChEBI" id="CHEBI:29105"/>
    </ligand>
</feature>
<organism evidence="5 6">
    <name type="scientific">Limimonas halophila</name>
    <dbReference type="NCBI Taxonomy" id="1082479"/>
    <lineage>
        <taxon>Bacteria</taxon>
        <taxon>Pseudomonadati</taxon>
        <taxon>Pseudomonadota</taxon>
        <taxon>Alphaproteobacteria</taxon>
        <taxon>Rhodospirillales</taxon>
        <taxon>Rhodovibrionaceae</taxon>
        <taxon>Limimonas</taxon>
    </lineage>
</organism>
<comment type="cofactor">
    <cofactor evidence="4">
        <name>Zn(2+)</name>
        <dbReference type="ChEBI" id="CHEBI:29105"/>
    </cofactor>
    <text evidence="4">Binds 1 zinc ion per subunit.</text>
</comment>
<dbReference type="OrthoDB" id="9797527at2"/>
<dbReference type="GO" id="GO:0004089">
    <property type="term" value="F:carbonate dehydratase activity"/>
    <property type="evidence" value="ECO:0007669"/>
    <property type="project" value="InterPro"/>
</dbReference>
<feature type="binding site" evidence="4">
    <location>
        <position position="89"/>
    </location>
    <ligand>
        <name>Zn(2+)</name>
        <dbReference type="ChEBI" id="CHEBI:29105"/>
    </ligand>
</feature>
<dbReference type="EMBL" id="FNCE01000001">
    <property type="protein sequence ID" value="SDF46048.1"/>
    <property type="molecule type" value="Genomic_DNA"/>
</dbReference>
<feature type="binding site" evidence="4">
    <location>
        <position position="36"/>
    </location>
    <ligand>
        <name>Zn(2+)</name>
        <dbReference type="ChEBI" id="CHEBI:29105"/>
    </ligand>
</feature>
<keyword evidence="6" id="KW-1185">Reference proteome</keyword>
<dbReference type="SUPFAM" id="SSF53056">
    <property type="entry name" value="beta-carbonic anhydrase, cab"/>
    <property type="match status" value="1"/>
</dbReference>
<evidence type="ECO:0000256" key="1">
    <source>
        <dbReference type="ARBA" id="ARBA00006217"/>
    </source>
</evidence>
<evidence type="ECO:0000313" key="5">
    <source>
        <dbReference type="EMBL" id="SDF46048.1"/>
    </source>
</evidence>
<feature type="binding site" evidence="4">
    <location>
        <position position="92"/>
    </location>
    <ligand>
        <name>Zn(2+)</name>
        <dbReference type="ChEBI" id="CHEBI:29105"/>
    </ligand>
</feature>
<dbReference type="AlphaFoldDB" id="A0A1G7L973"/>
<dbReference type="STRING" id="1082479.SAMN05216241_101166"/>
<keyword evidence="3 4" id="KW-0862">Zinc</keyword>
<dbReference type="Pfam" id="PF00484">
    <property type="entry name" value="Pro_CA"/>
    <property type="match status" value="1"/>
</dbReference>
<dbReference type="PANTHER" id="PTHR43175:SF3">
    <property type="entry name" value="CARBON DISULFIDE HYDROLASE"/>
    <property type="match status" value="1"/>
</dbReference>
<evidence type="ECO:0000256" key="2">
    <source>
        <dbReference type="ARBA" id="ARBA00022723"/>
    </source>
</evidence>
<evidence type="ECO:0000313" key="6">
    <source>
        <dbReference type="Proteomes" id="UP000199415"/>
    </source>
</evidence>
<dbReference type="RefSeq" id="WP_090018223.1">
    <property type="nucleotide sequence ID" value="NZ_FNCE01000001.1"/>
</dbReference>
<keyword evidence="2 4" id="KW-0479">Metal-binding</keyword>
<reference evidence="5 6" key="1">
    <citation type="submission" date="2016-10" db="EMBL/GenBank/DDBJ databases">
        <authorList>
            <person name="de Groot N.N."/>
        </authorList>
    </citation>
    <scope>NUCLEOTIDE SEQUENCE [LARGE SCALE GENOMIC DNA]</scope>
    <source>
        <strain evidence="5 6">DSM 25584</strain>
    </source>
</reference>
<dbReference type="InterPro" id="IPR001765">
    <property type="entry name" value="Carbonic_anhydrase"/>
</dbReference>
<evidence type="ECO:0000256" key="4">
    <source>
        <dbReference type="PIRSR" id="PIRSR601765-1"/>
    </source>
</evidence>
<dbReference type="Proteomes" id="UP000199415">
    <property type="component" value="Unassembled WGS sequence"/>
</dbReference>
<dbReference type="SMART" id="SM00947">
    <property type="entry name" value="Pro_CA"/>
    <property type="match status" value="1"/>
</dbReference>
<dbReference type="GO" id="GO:0008270">
    <property type="term" value="F:zinc ion binding"/>
    <property type="evidence" value="ECO:0007669"/>
    <property type="project" value="InterPro"/>
</dbReference>
<dbReference type="InterPro" id="IPR036874">
    <property type="entry name" value="Carbonic_anhydrase_sf"/>
</dbReference>
<accession>A0A1G7L973</accession>
<name>A0A1G7L973_9PROT</name>
<comment type="similarity">
    <text evidence="1">Belongs to the beta-class carbonic anhydrase family.</text>
</comment>
<dbReference type="PANTHER" id="PTHR43175">
    <property type="entry name" value="CARBONIC ANHYDRASE"/>
    <property type="match status" value="1"/>
</dbReference>
<sequence>MSAIDDALANNATYAQRFDQGGLTAPPRKQLAVLTCMDARLTVSEMLGLETGDAHVIRNAGAVATEDALRSLLISHHKLGVREIMVIGHTDCGMTTFDDGAFRADLEKQTGCVPVAPAAFHAFPDVETSVRRQVKAIVQHPWVPDALRVAGFVYDVHDGRVRAVDG</sequence>
<proteinExistence type="inferred from homology"/>